<comment type="caution">
    <text evidence="11">The sequence shown here is derived from an EMBL/GenBank/DDBJ whole genome shotgun (WGS) entry which is preliminary data.</text>
</comment>
<comment type="similarity">
    <text evidence="2 6">Belongs to the acyl-CoA dehydrogenase family.</text>
</comment>
<dbReference type="PANTHER" id="PTHR42803:SF1">
    <property type="entry name" value="BROAD-SPECIFICITY LINEAR ACYL-COA DEHYDROGENASE FADE5"/>
    <property type="match status" value="1"/>
</dbReference>
<keyword evidence="3 6" id="KW-0285">Flavoprotein</keyword>
<dbReference type="Proteomes" id="UP001595379">
    <property type="component" value="Unassembled WGS sequence"/>
</dbReference>
<dbReference type="InterPro" id="IPR009075">
    <property type="entry name" value="AcylCo_DH/oxidase_C"/>
</dbReference>
<dbReference type="Pfam" id="PF00441">
    <property type="entry name" value="Acyl-CoA_dh_1"/>
    <property type="match status" value="1"/>
</dbReference>
<dbReference type="InterPro" id="IPR052166">
    <property type="entry name" value="Diverse_Acyl-CoA_DH"/>
</dbReference>
<organism evidence="11 12">
    <name type="scientific">Hyphobacterium vulgare</name>
    <dbReference type="NCBI Taxonomy" id="1736751"/>
    <lineage>
        <taxon>Bacteria</taxon>
        <taxon>Pseudomonadati</taxon>
        <taxon>Pseudomonadota</taxon>
        <taxon>Alphaproteobacteria</taxon>
        <taxon>Maricaulales</taxon>
        <taxon>Maricaulaceae</taxon>
        <taxon>Hyphobacterium</taxon>
    </lineage>
</organism>
<protein>
    <submittedName>
        <fullName evidence="11">Acyl-CoA dehydrogenase</fullName>
    </submittedName>
</protein>
<evidence type="ECO:0000256" key="1">
    <source>
        <dbReference type="ARBA" id="ARBA00001974"/>
    </source>
</evidence>
<evidence type="ECO:0000256" key="5">
    <source>
        <dbReference type="ARBA" id="ARBA00023002"/>
    </source>
</evidence>
<dbReference type="Gene3D" id="2.40.110.10">
    <property type="entry name" value="Butyryl-CoA Dehydrogenase, subunit A, domain 2"/>
    <property type="match status" value="1"/>
</dbReference>
<dbReference type="Pfam" id="PF02771">
    <property type="entry name" value="Acyl-CoA_dh_N"/>
    <property type="match status" value="1"/>
</dbReference>
<feature type="domain" description="Acyl-CoA dehydrogenase/oxidase C-terminal" evidence="7">
    <location>
        <begin position="282"/>
        <end position="445"/>
    </location>
</feature>
<feature type="domain" description="Acetyl-CoA dehydrogenase-like C-terminal" evidence="10">
    <location>
        <begin position="462"/>
        <end position="580"/>
    </location>
</feature>
<keyword evidence="5 6" id="KW-0560">Oxidoreductase</keyword>
<dbReference type="RefSeq" id="WP_343164130.1">
    <property type="nucleotide sequence ID" value="NZ_JBHRSV010000001.1"/>
</dbReference>
<evidence type="ECO:0000256" key="2">
    <source>
        <dbReference type="ARBA" id="ARBA00009347"/>
    </source>
</evidence>
<dbReference type="Gene3D" id="1.10.540.10">
    <property type="entry name" value="Acyl-CoA dehydrogenase/oxidase, N-terminal domain"/>
    <property type="match status" value="1"/>
</dbReference>
<evidence type="ECO:0000256" key="6">
    <source>
        <dbReference type="RuleBase" id="RU362125"/>
    </source>
</evidence>
<dbReference type="Gene3D" id="1.20.140.10">
    <property type="entry name" value="Butyryl-CoA Dehydrogenase, subunit A, domain 3"/>
    <property type="match status" value="1"/>
</dbReference>
<evidence type="ECO:0000256" key="3">
    <source>
        <dbReference type="ARBA" id="ARBA00022630"/>
    </source>
</evidence>
<dbReference type="InterPro" id="IPR006091">
    <property type="entry name" value="Acyl-CoA_Oxase/DH_mid-dom"/>
</dbReference>
<feature type="domain" description="Acyl-CoA dehydrogenase/oxidase N-terminal" evidence="9">
    <location>
        <begin position="38"/>
        <end position="156"/>
    </location>
</feature>
<dbReference type="Pfam" id="PF02770">
    <property type="entry name" value="Acyl-CoA_dh_M"/>
    <property type="match status" value="1"/>
</dbReference>
<evidence type="ECO:0000313" key="11">
    <source>
        <dbReference type="EMBL" id="MFC2925253.1"/>
    </source>
</evidence>
<evidence type="ECO:0000259" key="7">
    <source>
        <dbReference type="Pfam" id="PF00441"/>
    </source>
</evidence>
<reference evidence="12" key="1">
    <citation type="journal article" date="2019" name="Int. J. Syst. Evol. Microbiol.">
        <title>The Global Catalogue of Microorganisms (GCM) 10K type strain sequencing project: providing services to taxonomists for standard genome sequencing and annotation.</title>
        <authorList>
            <consortium name="The Broad Institute Genomics Platform"/>
            <consortium name="The Broad Institute Genome Sequencing Center for Infectious Disease"/>
            <person name="Wu L."/>
            <person name="Ma J."/>
        </authorList>
    </citation>
    <scope>NUCLEOTIDE SEQUENCE [LARGE SCALE GENOMIC DNA]</scope>
    <source>
        <strain evidence="12">KCTC 52487</strain>
    </source>
</reference>
<accession>A0ABV6ZV29</accession>
<evidence type="ECO:0000259" key="8">
    <source>
        <dbReference type="Pfam" id="PF02770"/>
    </source>
</evidence>
<dbReference type="InterPro" id="IPR025878">
    <property type="entry name" value="Acyl-CoA_dh-like_C_dom"/>
</dbReference>
<dbReference type="InterPro" id="IPR037069">
    <property type="entry name" value="AcylCoA_DH/ox_N_sf"/>
</dbReference>
<comment type="cofactor">
    <cofactor evidence="1 6">
        <name>FAD</name>
        <dbReference type="ChEBI" id="CHEBI:57692"/>
    </cofactor>
</comment>
<dbReference type="InterPro" id="IPR013786">
    <property type="entry name" value="AcylCoA_DH/ox_N"/>
</dbReference>
<name>A0ABV6ZV29_9PROT</name>
<dbReference type="PANTHER" id="PTHR42803">
    <property type="entry name" value="ACYL-COA DEHYDROGENASE"/>
    <property type="match status" value="1"/>
</dbReference>
<dbReference type="SUPFAM" id="SSF47203">
    <property type="entry name" value="Acyl-CoA dehydrogenase C-terminal domain-like"/>
    <property type="match status" value="1"/>
</dbReference>
<evidence type="ECO:0000313" key="12">
    <source>
        <dbReference type="Proteomes" id="UP001595379"/>
    </source>
</evidence>
<proteinExistence type="inferred from homology"/>
<feature type="domain" description="Acyl-CoA oxidase/dehydrogenase middle" evidence="8">
    <location>
        <begin position="161"/>
        <end position="270"/>
    </location>
</feature>
<dbReference type="EMBL" id="JBHRSV010000001">
    <property type="protein sequence ID" value="MFC2925253.1"/>
    <property type="molecule type" value="Genomic_DNA"/>
</dbReference>
<evidence type="ECO:0000259" key="10">
    <source>
        <dbReference type="Pfam" id="PF12806"/>
    </source>
</evidence>
<sequence length="593" mass="63686">MTFRAPVQDIRFALDEIAAMDGLKASGAFPELSEDLTTAILDEAAKFANDVLAPLNRTGDQQGCTLKDGEVTTPDGFKDAYAKYVEGGWQGLQFPAEAGGMGLPRVLGMAVMEMMQSANMAFSLGPMLTNSAIEALLVNGTDEQKALYLPRIITGEWSSTMQLTEPQAGSDVGLLKTKAEPNDDGSWSITGQKIYITWGEHDCAENIIHPVLARTPDAPEGTKGISLFLIPKFLPDANGNPGERNAIKAIGLEHKMGIHGSPTCVMQMENAKGWLIGPELGGMAAMFIMMNSARLAVGVQGVGIAERAYQHALAYAQERRQGRAPDAEGPAPHPIIEHPDVRRMLATMKAKTEAARAICYLCAVSADEAEHEESEEDRAFAKRREEFLTPIAKAWATDVGVEVSSLGIQIHGGMGFIEETGAAQHYRDARIAPIYEGTNGIQAIDLIGRKLSMGGGAALKELLEDIRQTVEDCATSSNPELPQLAKRLKPAADAFETAAKWLMTREDRSDALAGATEFLALSGDVIGGWLLCIGAVAAQRRLKEGQGDQDYAESRIEIARFYAETVLSQAPGKLDSIRVGYEGLPDDLALGIS</sequence>
<dbReference type="InterPro" id="IPR046373">
    <property type="entry name" value="Acyl-CoA_Oxase/DH_mid-dom_sf"/>
</dbReference>
<keyword evidence="12" id="KW-1185">Reference proteome</keyword>
<dbReference type="SUPFAM" id="SSF56645">
    <property type="entry name" value="Acyl-CoA dehydrogenase NM domain-like"/>
    <property type="match status" value="1"/>
</dbReference>
<dbReference type="Pfam" id="PF12806">
    <property type="entry name" value="Acyl-CoA_dh_C"/>
    <property type="match status" value="1"/>
</dbReference>
<keyword evidence="4 6" id="KW-0274">FAD</keyword>
<evidence type="ECO:0000256" key="4">
    <source>
        <dbReference type="ARBA" id="ARBA00022827"/>
    </source>
</evidence>
<gene>
    <name evidence="11" type="ORF">ACFOOR_03955</name>
</gene>
<evidence type="ECO:0000259" key="9">
    <source>
        <dbReference type="Pfam" id="PF02771"/>
    </source>
</evidence>
<dbReference type="InterPro" id="IPR009100">
    <property type="entry name" value="AcylCoA_DH/oxidase_NM_dom_sf"/>
</dbReference>
<dbReference type="InterPro" id="IPR036250">
    <property type="entry name" value="AcylCo_DH-like_C"/>
</dbReference>